<protein>
    <submittedName>
        <fullName evidence="1">Urokinase plasminogen activator surface receptor-like</fullName>
    </submittedName>
</protein>
<name>A0A8J4T4B4_CLAMG</name>
<dbReference type="OrthoDB" id="5945173at2759"/>
<organism evidence="1 2">
    <name type="scientific">Clarias magur</name>
    <name type="common">Asian catfish</name>
    <name type="synonym">Macropteronotus magur</name>
    <dbReference type="NCBI Taxonomy" id="1594786"/>
    <lineage>
        <taxon>Eukaryota</taxon>
        <taxon>Metazoa</taxon>
        <taxon>Chordata</taxon>
        <taxon>Craniata</taxon>
        <taxon>Vertebrata</taxon>
        <taxon>Euteleostomi</taxon>
        <taxon>Actinopterygii</taxon>
        <taxon>Neopterygii</taxon>
        <taxon>Teleostei</taxon>
        <taxon>Ostariophysi</taxon>
        <taxon>Siluriformes</taxon>
        <taxon>Clariidae</taxon>
        <taxon>Clarias</taxon>
    </lineage>
</organism>
<comment type="caution">
    <text evidence="1">The sequence shown here is derived from an EMBL/GenBank/DDBJ whole genome shotgun (WGS) entry which is preliminary data.</text>
</comment>
<evidence type="ECO:0000313" key="1">
    <source>
        <dbReference type="EMBL" id="KAF5888926.1"/>
    </source>
</evidence>
<keyword evidence="1" id="KW-0675">Receptor</keyword>
<keyword evidence="2" id="KW-1185">Reference proteome</keyword>
<reference evidence="1" key="1">
    <citation type="submission" date="2020-07" db="EMBL/GenBank/DDBJ databases">
        <title>Clarias magur genome sequencing, assembly and annotation.</title>
        <authorList>
            <person name="Kushwaha B."/>
            <person name="Kumar R."/>
            <person name="Das P."/>
            <person name="Joshi C.G."/>
            <person name="Kumar D."/>
            <person name="Nagpure N.S."/>
            <person name="Pandey M."/>
            <person name="Agarwal S."/>
            <person name="Srivastava S."/>
            <person name="Singh M."/>
            <person name="Sahoo L."/>
            <person name="Jayasankar P."/>
            <person name="Meher P.K."/>
            <person name="Koringa P.G."/>
            <person name="Iquebal M.A."/>
            <person name="Das S.P."/>
            <person name="Bit A."/>
            <person name="Patnaik S."/>
            <person name="Patel N."/>
            <person name="Shah T.M."/>
            <person name="Hinsu A."/>
            <person name="Jena J.K."/>
        </authorList>
    </citation>
    <scope>NUCLEOTIDE SEQUENCE</scope>
    <source>
        <strain evidence="1">CIFAMagur01</strain>
        <tissue evidence="1">Testis</tissue>
    </source>
</reference>
<dbReference type="Proteomes" id="UP000727407">
    <property type="component" value="Unassembled WGS sequence"/>
</dbReference>
<dbReference type="AlphaFoldDB" id="A0A8J4T4B4"/>
<gene>
    <name evidence="1" type="ORF">DAT39_021376</name>
</gene>
<proteinExistence type="predicted"/>
<accession>A0A8J4T4B4</accession>
<sequence length="172" mass="19156">ATDGKELNIKGCLPKHCALGHILNLYSFQHSDSVSYPLTMKRQVVSILVCLSLSRALALTCYECLNDCQSPNKTVSCLHRCATYSSMKYENGLVWKGRQRICSDLCDSISLNMGFLKIASIRKCCDSDLCNNEPISDADVRPNGKQCHYCVGENCLGILYCEGIEDRCFSHI</sequence>
<feature type="non-terminal residue" evidence="1">
    <location>
        <position position="1"/>
    </location>
</feature>
<dbReference type="InterPro" id="IPR045860">
    <property type="entry name" value="Snake_toxin-like_sf"/>
</dbReference>
<dbReference type="SUPFAM" id="SSF57302">
    <property type="entry name" value="Snake toxin-like"/>
    <property type="match status" value="1"/>
</dbReference>
<evidence type="ECO:0000313" key="2">
    <source>
        <dbReference type="Proteomes" id="UP000727407"/>
    </source>
</evidence>
<dbReference type="Gene3D" id="2.10.60.10">
    <property type="entry name" value="CD59"/>
    <property type="match status" value="1"/>
</dbReference>
<feature type="non-terminal residue" evidence="1">
    <location>
        <position position="172"/>
    </location>
</feature>
<dbReference type="EMBL" id="QNUK01000893">
    <property type="protein sequence ID" value="KAF5888926.1"/>
    <property type="molecule type" value="Genomic_DNA"/>
</dbReference>